<proteinExistence type="inferred from homology"/>
<evidence type="ECO:0000313" key="6">
    <source>
        <dbReference type="Proteomes" id="UP001058072"/>
    </source>
</evidence>
<dbReference type="Proteomes" id="UP001058072">
    <property type="component" value="Chromosome"/>
</dbReference>
<feature type="domain" description="Carbohydrate kinase PfkB" evidence="4">
    <location>
        <begin position="1"/>
        <end position="207"/>
    </location>
</feature>
<evidence type="ECO:0000256" key="3">
    <source>
        <dbReference type="ARBA" id="ARBA00022777"/>
    </source>
</evidence>
<dbReference type="SUPFAM" id="SSF53613">
    <property type="entry name" value="Ribokinase-like"/>
    <property type="match status" value="1"/>
</dbReference>
<dbReference type="PANTHER" id="PTHR43320:SF2">
    <property type="entry name" value="2-DEHYDRO-3-DEOXYGLUCONOKINASE_2-DEHYDRO-3-DEOXYGALACTONOKINASE"/>
    <property type="match status" value="1"/>
</dbReference>
<evidence type="ECO:0000313" key="5">
    <source>
        <dbReference type="EMBL" id="UUF07735.1"/>
    </source>
</evidence>
<dbReference type="RefSeq" id="WP_212724202.1">
    <property type="nucleotide sequence ID" value="NZ_JABTTH010000002.1"/>
</dbReference>
<name>A0A9Q9FFX2_9FIRM</name>
<dbReference type="CDD" id="cd01166">
    <property type="entry name" value="KdgK"/>
    <property type="match status" value="1"/>
</dbReference>
<dbReference type="EMBL" id="CP071250">
    <property type="protein sequence ID" value="UUF07735.1"/>
    <property type="molecule type" value="Genomic_DNA"/>
</dbReference>
<dbReference type="Gene3D" id="3.40.1190.20">
    <property type="match status" value="1"/>
</dbReference>
<accession>A0A9Q9FFX2</accession>
<dbReference type="Pfam" id="PF00294">
    <property type="entry name" value="PfkB"/>
    <property type="match status" value="2"/>
</dbReference>
<sequence length="339" mass="37923">MKKFVTLGEVMQRLTPPAHDKLEQCRSLNVTYGGSEANIAIALANFGHDVRFATVLPDNPLGIAAYRSLRQYGMDLTPTKLKGDILGSYYVEVGYSLRASNVIYNRKYSAIAQMEANTLDIDEVLSDRTHLHVSGITLALGKEIREFTLELVKVAFERGLTISFDFNYRAKLWTVEEASTVIREILPYVHIVFGSLYDIETIGGYRLEQAFESVDAKRKAVFHYFMANSHCQAVFGTVREQQSTHQNCLSAYCYTKTGDVYTTNQTYQFEIIDRVGAGDAFVAGVLNELDLNGQTYQEALNYGLACGVLKHTMNGDVLLTHDQEVKDLMSQTGSVGMKR</sequence>
<evidence type="ECO:0000256" key="2">
    <source>
        <dbReference type="ARBA" id="ARBA00022679"/>
    </source>
</evidence>
<evidence type="ECO:0000256" key="1">
    <source>
        <dbReference type="ARBA" id="ARBA00010688"/>
    </source>
</evidence>
<comment type="similarity">
    <text evidence="1">Belongs to the carbohydrate kinase PfkB family.</text>
</comment>
<protein>
    <submittedName>
        <fullName evidence="5">Sugar kinase</fullName>
    </submittedName>
</protein>
<gene>
    <name evidence="5" type="ORF">J0J70_08890</name>
</gene>
<dbReference type="GO" id="GO:0016301">
    <property type="term" value="F:kinase activity"/>
    <property type="evidence" value="ECO:0007669"/>
    <property type="project" value="UniProtKB-KW"/>
</dbReference>
<reference evidence="5" key="1">
    <citation type="submission" date="2021-03" db="EMBL/GenBank/DDBJ databases">
        <title>Comparative Genomics and Metabolomics in the genus Turicibacter.</title>
        <authorList>
            <person name="Maki J."/>
            <person name="Looft T."/>
        </authorList>
    </citation>
    <scope>NUCLEOTIDE SEQUENCE</scope>
    <source>
        <strain evidence="5">ISU324</strain>
    </source>
</reference>
<evidence type="ECO:0000259" key="4">
    <source>
        <dbReference type="Pfam" id="PF00294"/>
    </source>
</evidence>
<feature type="domain" description="Carbohydrate kinase PfkB" evidence="4">
    <location>
        <begin position="251"/>
        <end position="311"/>
    </location>
</feature>
<dbReference type="InterPro" id="IPR011611">
    <property type="entry name" value="PfkB_dom"/>
</dbReference>
<keyword evidence="3 5" id="KW-0418">Kinase</keyword>
<dbReference type="AlphaFoldDB" id="A0A9Q9FFX2"/>
<keyword evidence="2" id="KW-0808">Transferase</keyword>
<organism evidence="5 6">
    <name type="scientific">Turicibacter bilis</name>
    <dbReference type="NCBI Taxonomy" id="2735723"/>
    <lineage>
        <taxon>Bacteria</taxon>
        <taxon>Bacillati</taxon>
        <taxon>Bacillota</taxon>
        <taxon>Erysipelotrichia</taxon>
        <taxon>Erysipelotrichales</taxon>
        <taxon>Turicibacteraceae</taxon>
        <taxon>Turicibacter</taxon>
    </lineage>
</organism>
<dbReference type="InterPro" id="IPR052700">
    <property type="entry name" value="Carb_kinase_PfkB-like"/>
</dbReference>
<dbReference type="PANTHER" id="PTHR43320">
    <property type="entry name" value="SUGAR KINASE"/>
    <property type="match status" value="1"/>
</dbReference>
<dbReference type="InterPro" id="IPR029056">
    <property type="entry name" value="Ribokinase-like"/>
</dbReference>